<organism evidence="1 2">
    <name type="scientific">Elysia marginata</name>
    <dbReference type="NCBI Taxonomy" id="1093978"/>
    <lineage>
        <taxon>Eukaryota</taxon>
        <taxon>Metazoa</taxon>
        <taxon>Spiralia</taxon>
        <taxon>Lophotrochozoa</taxon>
        <taxon>Mollusca</taxon>
        <taxon>Gastropoda</taxon>
        <taxon>Heterobranchia</taxon>
        <taxon>Euthyneura</taxon>
        <taxon>Panpulmonata</taxon>
        <taxon>Sacoglossa</taxon>
        <taxon>Placobranchoidea</taxon>
        <taxon>Plakobranchidae</taxon>
        <taxon>Elysia</taxon>
    </lineage>
</organism>
<keyword evidence="2" id="KW-1185">Reference proteome</keyword>
<dbReference type="Proteomes" id="UP000762676">
    <property type="component" value="Unassembled WGS sequence"/>
</dbReference>
<protein>
    <submittedName>
        <fullName evidence="1">Tigger transposable element-derived protein 6</fullName>
    </submittedName>
</protein>
<name>A0AAV4HSF3_9GAST</name>
<comment type="caution">
    <text evidence="1">The sequence shown here is derived from an EMBL/GenBank/DDBJ whole genome shotgun (WGS) entry which is preliminary data.</text>
</comment>
<gene>
    <name evidence="1" type="ORF">ElyMa_001069000</name>
</gene>
<sequence>MPYSLKKMLFGITKDSLQKLAFQLAEKKQTELSNCNPEKKKAGRYWFQNFLTRHPELSLRTPEATSIARASGFNRTAVKNFFDILQDCMDKVKYTAAQIYNMDETAVSNVLKRTQKIVAMKGKHQIGAVSSAERGTNTTVVHFFKCQFNNFRKQHTFRLNKQQRDCLQTQNCPDSNGWTLLFQERFHITFRSFKTLPKGNIWET</sequence>
<evidence type="ECO:0000313" key="2">
    <source>
        <dbReference type="Proteomes" id="UP000762676"/>
    </source>
</evidence>
<reference evidence="1 2" key="1">
    <citation type="journal article" date="2021" name="Elife">
        <title>Chloroplast acquisition without the gene transfer in kleptoplastic sea slugs, Plakobranchus ocellatus.</title>
        <authorList>
            <person name="Maeda T."/>
            <person name="Takahashi S."/>
            <person name="Yoshida T."/>
            <person name="Shimamura S."/>
            <person name="Takaki Y."/>
            <person name="Nagai Y."/>
            <person name="Toyoda A."/>
            <person name="Suzuki Y."/>
            <person name="Arimoto A."/>
            <person name="Ishii H."/>
            <person name="Satoh N."/>
            <person name="Nishiyama T."/>
            <person name="Hasebe M."/>
            <person name="Maruyama T."/>
            <person name="Minagawa J."/>
            <person name="Obokata J."/>
            <person name="Shigenobu S."/>
        </authorList>
    </citation>
    <scope>NUCLEOTIDE SEQUENCE [LARGE SCALE GENOMIC DNA]</scope>
</reference>
<proteinExistence type="predicted"/>
<accession>A0AAV4HSF3</accession>
<dbReference type="EMBL" id="BMAT01002164">
    <property type="protein sequence ID" value="GFS00338.1"/>
    <property type="molecule type" value="Genomic_DNA"/>
</dbReference>
<dbReference type="AlphaFoldDB" id="A0AAV4HSF3"/>
<evidence type="ECO:0000313" key="1">
    <source>
        <dbReference type="EMBL" id="GFS00338.1"/>
    </source>
</evidence>